<keyword evidence="2" id="KW-1185">Reference proteome</keyword>
<dbReference type="EMBL" id="JAHLJV010000001">
    <property type="protein sequence ID" value="KAK1600083.1"/>
    <property type="molecule type" value="Genomic_DNA"/>
</dbReference>
<name>A0AAD8QCF9_9PEZI</name>
<gene>
    <name evidence="1" type="ORF">LY79DRAFT_6012</name>
</gene>
<dbReference type="AlphaFoldDB" id="A0AAD8QCF9"/>
<reference evidence="1" key="1">
    <citation type="submission" date="2021-06" db="EMBL/GenBank/DDBJ databases">
        <title>Comparative genomics, transcriptomics and evolutionary studies reveal genomic signatures of adaptation to plant cell wall in hemibiotrophic fungi.</title>
        <authorList>
            <consortium name="DOE Joint Genome Institute"/>
            <person name="Baroncelli R."/>
            <person name="Diaz J.F."/>
            <person name="Benocci T."/>
            <person name="Peng M."/>
            <person name="Battaglia E."/>
            <person name="Haridas S."/>
            <person name="Andreopoulos W."/>
            <person name="Labutti K."/>
            <person name="Pangilinan J."/>
            <person name="Floch G.L."/>
            <person name="Makela M.R."/>
            <person name="Henrissat B."/>
            <person name="Grigoriev I.V."/>
            <person name="Crouch J.A."/>
            <person name="De Vries R.P."/>
            <person name="Sukno S.A."/>
            <person name="Thon M.R."/>
        </authorList>
    </citation>
    <scope>NUCLEOTIDE SEQUENCE</scope>
    <source>
        <strain evidence="1">CBS 125086</strain>
    </source>
</reference>
<dbReference type="Proteomes" id="UP001230504">
    <property type="component" value="Unassembled WGS sequence"/>
</dbReference>
<dbReference type="RefSeq" id="XP_060420579.1">
    <property type="nucleotide sequence ID" value="XM_060561841.1"/>
</dbReference>
<organism evidence="1 2">
    <name type="scientific">Colletotrichum navitas</name>
    <dbReference type="NCBI Taxonomy" id="681940"/>
    <lineage>
        <taxon>Eukaryota</taxon>
        <taxon>Fungi</taxon>
        <taxon>Dikarya</taxon>
        <taxon>Ascomycota</taxon>
        <taxon>Pezizomycotina</taxon>
        <taxon>Sordariomycetes</taxon>
        <taxon>Hypocreomycetidae</taxon>
        <taxon>Glomerellales</taxon>
        <taxon>Glomerellaceae</taxon>
        <taxon>Colletotrichum</taxon>
        <taxon>Colletotrichum graminicola species complex</taxon>
    </lineage>
</organism>
<sequence length="169" mass="18457">MGSEPDGESNVETTVQPIWSDAILVFPALVPSRRLCTLDHISPPKDEVVCLDQDTTTCSKPHLILLPGIPRNDGSSRNFQTKSPGQAQESYTYCRPDPSIIAPLRIQAAQQKLVSTQQAGLTFLPSYMTCPHPPTRRCKFGHILGPPGMMLHASMQAQILSSVYEGCPT</sequence>
<protein>
    <submittedName>
        <fullName evidence="1">Uncharacterized protein</fullName>
    </submittedName>
</protein>
<proteinExistence type="predicted"/>
<comment type="caution">
    <text evidence="1">The sequence shown here is derived from an EMBL/GenBank/DDBJ whole genome shotgun (WGS) entry which is preliminary data.</text>
</comment>
<evidence type="ECO:0000313" key="1">
    <source>
        <dbReference type="EMBL" id="KAK1600083.1"/>
    </source>
</evidence>
<accession>A0AAD8QCF9</accession>
<dbReference type="GeneID" id="85446081"/>
<evidence type="ECO:0000313" key="2">
    <source>
        <dbReference type="Proteomes" id="UP001230504"/>
    </source>
</evidence>